<proteinExistence type="predicted"/>
<sequence>MATLPPYASSSGEARLEQTPLRASPRHQTGNYLKKSGRDVLVLTNQDSCAPVPTYGRRGGIMGFVALENRESVDEVVLKINGSMVMISEGGSLETKLIDDSYTLWSSARAHTASCPSAVPFSVVLPSRFQDDQHISHPLPPTYSLTIPQFFFRVSYSISVVIIKTISTKFNYCPRSSAPMPIQSTSDFFSDLKTMPEEWRQVVSPVAPRPRASVRPLNLHLFLPSAGTFGLTDSIPIHIQLTGPAESLQAFLPEDAKVPVSATLTRQVFVNLNGRSKSTQRLVIGHARLVPHPPQPNEFEASLDWGGVLTCSNPETLVGMFDVGCVRVQDFIAVDLRPRDVLKYGNMRMLHPIRLVTDSWFVPS</sequence>
<accession>A0AAD7FER3</accession>
<comment type="caution">
    <text evidence="2">The sequence shown here is derived from an EMBL/GenBank/DDBJ whole genome shotgun (WGS) entry which is preliminary data.</text>
</comment>
<feature type="region of interest" description="Disordered" evidence="1">
    <location>
        <begin position="1"/>
        <end position="31"/>
    </location>
</feature>
<evidence type="ECO:0000313" key="3">
    <source>
        <dbReference type="Proteomes" id="UP001221142"/>
    </source>
</evidence>
<evidence type="ECO:0000313" key="2">
    <source>
        <dbReference type="EMBL" id="KAJ7619585.1"/>
    </source>
</evidence>
<evidence type="ECO:0000256" key="1">
    <source>
        <dbReference type="SAM" id="MobiDB-lite"/>
    </source>
</evidence>
<gene>
    <name evidence="2" type="ORF">FB45DRAFT_931157</name>
</gene>
<keyword evidence="3" id="KW-1185">Reference proteome</keyword>
<dbReference type="Proteomes" id="UP001221142">
    <property type="component" value="Unassembled WGS sequence"/>
</dbReference>
<organism evidence="2 3">
    <name type="scientific">Roridomyces roridus</name>
    <dbReference type="NCBI Taxonomy" id="1738132"/>
    <lineage>
        <taxon>Eukaryota</taxon>
        <taxon>Fungi</taxon>
        <taxon>Dikarya</taxon>
        <taxon>Basidiomycota</taxon>
        <taxon>Agaricomycotina</taxon>
        <taxon>Agaricomycetes</taxon>
        <taxon>Agaricomycetidae</taxon>
        <taxon>Agaricales</taxon>
        <taxon>Marasmiineae</taxon>
        <taxon>Mycenaceae</taxon>
        <taxon>Roridomyces</taxon>
    </lineage>
</organism>
<reference evidence="2" key="1">
    <citation type="submission" date="2023-03" db="EMBL/GenBank/DDBJ databases">
        <title>Massive genome expansion in bonnet fungi (Mycena s.s.) driven by repeated elements and novel gene families across ecological guilds.</title>
        <authorList>
            <consortium name="Lawrence Berkeley National Laboratory"/>
            <person name="Harder C.B."/>
            <person name="Miyauchi S."/>
            <person name="Viragh M."/>
            <person name="Kuo A."/>
            <person name="Thoen E."/>
            <person name="Andreopoulos B."/>
            <person name="Lu D."/>
            <person name="Skrede I."/>
            <person name="Drula E."/>
            <person name="Henrissat B."/>
            <person name="Morin E."/>
            <person name="Kohler A."/>
            <person name="Barry K."/>
            <person name="LaButti K."/>
            <person name="Morin E."/>
            <person name="Salamov A."/>
            <person name="Lipzen A."/>
            <person name="Mereny Z."/>
            <person name="Hegedus B."/>
            <person name="Baldrian P."/>
            <person name="Stursova M."/>
            <person name="Weitz H."/>
            <person name="Taylor A."/>
            <person name="Grigoriev I.V."/>
            <person name="Nagy L.G."/>
            <person name="Martin F."/>
            <person name="Kauserud H."/>
        </authorList>
    </citation>
    <scope>NUCLEOTIDE SEQUENCE</scope>
    <source>
        <strain evidence="2">9284</strain>
    </source>
</reference>
<name>A0AAD7FER3_9AGAR</name>
<dbReference type="EMBL" id="JARKIF010000018">
    <property type="protein sequence ID" value="KAJ7619585.1"/>
    <property type="molecule type" value="Genomic_DNA"/>
</dbReference>
<dbReference type="AlphaFoldDB" id="A0AAD7FER3"/>
<protein>
    <submittedName>
        <fullName evidence="2">Uncharacterized protein</fullName>
    </submittedName>
</protein>